<name>A0A0F8YEE3_9ZZZZ</name>
<sequence>ERWCTGEEFIDVEESTVCNVYLKPNLLFIRISTVPDADELFLFLIPELKQYNIFPEYSFSFPLSDLMNISSYQIRQLQKGNLVNARTVWGKAMNICDGIYYENSSDLHFHTIFNTWDASSIVLFDPRNVTISKKESLY</sequence>
<dbReference type="EMBL" id="LAZR01053860">
    <property type="protein sequence ID" value="KKK79807.1"/>
    <property type="molecule type" value="Genomic_DNA"/>
</dbReference>
<organism evidence="1">
    <name type="scientific">marine sediment metagenome</name>
    <dbReference type="NCBI Taxonomy" id="412755"/>
    <lineage>
        <taxon>unclassified sequences</taxon>
        <taxon>metagenomes</taxon>
        <taxon>ecological metagenomes</taxon>
    </lineage>
</organism>
<dbReference type="AlphaFoldDB" id="A0A0F8YEE3"/>
<feature type="non-terminal residue" evidence="1">
    <location>
        <position position="1"/>
    </location>
</feature>
<proteinExistence type="predicted"/>
<comment type="caution">
    <text evidence="1">The sequence shown here is derived from an EMBL/GenBank/DDBJ whole genome shotgun (WGS) entry which is preliminary data.</text>
</comment>
<reference evidence="1" key="1">
    <citation type="journal article" date="2015" name="Nature">
        <title>Complex archaea that bridge the gap between prokaryotes and eukaryotes.</title>
        <authorList>
            <person name="Spang A."/>
            <person name="Saw J.H."/>
            <person name="Jorgensen S.L."/>
            <person name="Zaremba-Niedzwiedzka K."/>
            <person name="Martijn J."/>
            <person name="Lind A.E."/>
            <person name="van Eijk R."/>
            <person name="Schleper C."/>
            <person name="Guy L."/>
            <person name="Ettema T.J."/>
        </authorList>
    </citation>
    <scope>NUCLEOTIDE SEQUENCE</scope>
</reference>
<evidence type="ECO:0000313" key="1">
    <source>
        <dbReference type="EMBL" id="KKK79807.1"/>
    </source>
</evidence>
<accession>A0A0F8YEE3</accession>
<gene>
    <name evidence="1" type="ORF">LCGC14_2829760</name>
</gene>
<protein>
    <submittedName>
        <fullName evidence="1">Uncharacterized protein</fullName>
    </submittedName>
</protein>